<accession>A0ABP7ZNM3</accession>
<dbReference type="EMBL" id="BAABBV010000002">
    <property type="protein sequence ID" value="GAA4166248.1"/>
    <property type="molecule type" value="Genomic_DNA"/>
</dbReference>
<evidence type="ECO:0000256" key="1">
    <source>
        <dbReference type="SAM" id="Phobius"/>
    </source>
</evidence>
<gene>
    <name evidence="2" type="ORF">GCM10022286_30650</name>
</gene>
<keyword evidence="1" id="KW-0472">Membrane</keyword>
<reference evidence="2" key="1">
    <citation type="journal article" date="2014" name="Int. J. Syst. Evol. Microbiol.">
        <title>Complete genome of a new Firmicutes species belonging to the dominant human colonic microbiota ('Ruminococcus bicirculans') reveals two chromosomes and a selective capacity to utilize plant glucans.</title>
        <authorList>
            <consortium name="NISC Comparative Sequencing Program"/>
            <person name="Wegmann U."/>
            <person name="Louis P."/>
            <person name="Goesmann A."/>
            <person name="Henrissat B."/>
            <person name="Duncan S.H."/>
            <person name="Flint H.J."/>
        </authorList>
    </citation>
    <scope>NUCLEOTIDE SEQUENCE</scope>
    <source>
        <strain evidence="2">JCM 17590</strain>
    </source>
</reference>
<keyword evidence="3" id="KW-1185">Reference proteome</keyword>
<evidence type="ECO:0000313" key="2">
    <source>
        <dbReference type="EMBL" id="GAA4166248.1"/>
    </source>
</evidence>
<protein>
    <submittedName>
        <fullName evidence="2">Uncharacterized protein</fullName>
    </submittedName>
</protein>
<evidence type="ECO:0000313" key="3">
    <source>
        <dbReference type="Proteomes" id="UP001415169"/>
    </source>
</evidence>
<reference evidence="2" key="2">
    <citation type="submission" date="2023-12" db="EMBL/GenBank/DDBJ databases">
        <authorList>
            <person name="Sun Q."/>
            <person name="Inoue M."/>
        </authorList>
    </citation>
    <scope>NUCLEOTIDE SEQUENCE</scope>
    <source>
        <strain evidence="2">JCM 17590</strain>
    </source>
</reference>
<proteinExistence type="predicted"/>
<name>A0ABP7ZNM3_9MICO</name>
<dbReference type="Proteomes" id="UP001415169">
    <property type="component" value="Unassembled WGS sequence"/>
</dbReference>
<keyword evidence="1" id="KW-1133">Transmembrane helix</keyword>
<sequence>MGWTHHPESRSPKSGRLVRIAGPLIALVVAAGAFTAFAALNATASRGTDHADEWGCGVARPTVSPSPVTRGQAITVTAGSAHCAKSLPAGTTFDVSVSPSDGSDARESEQASVHHDGSFTVTLTIPGDFPIGEAVVWVDDTAYVPCHDTGAGTLDGMALVSCAASETEFEVAG</sequence>
<keyword evidence="1" id="KW-0812">Transmembrane</keyword>
<organism evidence="2 3">
    <name type="scientific">Gryllotalpicola daejeonensis</name>
    <dbReference type="NCBI Taxonomy" id="993087"/>
    <lineage>
        <taxon>Bacteria</taxon>
        <taxon>Bacillati</taxon>
        <taxon>Actinomycetota</taxon>
        <taxon>Actinomycetes</taxon>
        <taxon>Micrococcales</taxon>
        <taxon>Microbacteriaceae</taxon>
        <taxon>Gryllotalpicola</taxon>
    </lineage>
</organism>
<feature type="transmembrane region" description="Helical" evidence="1">
    <location>
        <begin position="20"/>
        <end position="40"/>
    </location>
</feature>
<comment type="caution">
    <text evidence="2">The sequence shown here is derived from an EMBL/GenBank/DDBJ whole genome shotgun (WGS) entry which is preliminary data.</text>
</comment>